<feature type="transmembrane region" description="Helical" evidence="1">
    <location>
        <begin position="7"/>
        <end position="27"/>
    </location>
</feature>
<evidence type="ECO:0000256" key="1">
    <source>
        <dbReference type="SAM" id="Phobius"/>
    </source>
</evidence>
<keyword evidence="3" id="KW-1185">Reference proteome</keyword>
<dbReference type="EMBL" id="RKMF01000002">
    <property type="protein sequence ID" value="ROZ64771.1"/>
    <property type="molecule type" value="Genomic_DNA"/>
</dbReference>
<sequence length="69" mass="7168">MNKTAFYTLLLLGSGLIVFGLWTLAAVGHTGRGWIATVVGVALLCAPALAPVSKGVSDTSRPEESAVRR</sequence>
<protein>
    <submittedName>
        <fullName evidence="2">Uncharacterized protein</fullName>
    </submittedName>
</protein>
<keyword evidence="1" id="KW-1133">Transmembrane helix</keyword>
<dbReference type="AlphaFoldDB" id="A0A3N3ZT26"/>
<accession>A0A3N3ZT26</accession>
<dbReference type="Proteomes" id="UP000270616">
    <property type="component" value="Unassembled WGS sequence"/>
</dbReference>
<evidence type="ECO:0000313" key="3">
    <source>
        <dbReference type="Proteomes" id="UP000270616"/>
    </source>
</evidence>
<feature type="transmembrane region" description="Helical" evidence="1">
    <location>
        <begin position="33"/>
        <end position="52"/>
    </location>
</feature>
<keyword evidence="1" id="KW-0812">Transmembrane</keyword>
<comment type="caution">
    <text evidence="2">The sequence shown here is derived from an EMBL/GenBank/DDBJ whole genome shotgun (WGS) entry which is preliminary data.</text>
</comment>
<evidence type="ECO:0000313" key="2">
    <source>
        <dbReference type="EMBL" id="ROZ64771.1"/>
    </source>
</evidence>
<organism evidence="2 3">
    <name type="scientific">Kocuria soli</name>
    <dbReference type="NCBI Taxonomy" id="2485125"/>
    <lineage>
        <taxon>Bacteria</taxon>
        <taxon>Bacillati</taxon>
        <taxon>Actinomycetota</taxon>
        <taxon>Actinomycetes</taxon>
        <taxon>Micrococcales</taxon>
        <taxon>Micrococcaceae</taxon>
        <taxon>Kocuria</taxon>
    </lineage>
</organism>
<name>A0A3N3ZT26_9MICC</name>
<keyword evidence="1" id="KW-0472">Membrane</keyword>
<dbReference type="RefSeq" id="WP_123824225.1">
    <property type="nucleotide sequence ID" value="NZ_RKMF01000002.1"/>
</dbReference>
<gene>
    <name evidence="2" type="ORF">EDL96_02765</name>
</gene>
<proteinExistence type="predicted"/>
<reference evidence="2 3" key="1">
    <citation type="submission" date="2018-10" db="EMBL/GenBank/DDBJ databases">
        <title>Kocuria sp. M5W7-7, whole genome shotgun sequence.</title>
        <authorList>
            <person name="Tuo L."/>
        </authorList>
    </citation>
    <scope>NUCLEOTIDE SEQUENCE [LARGE SCALE GENOMIC DNA]</scope>
    <source>
        <strain evidence="2 3">M5W7-7</strain>
    </source>
</reference>